<dbReference type="InterPro" id="IPR029063">
    <property type="entry name" value="SAM-dependent_MTases_sf"/>
</dbReference>
<dbReference type="Gene3D" id="3.40.50.150">
    <property type="entry name" value="Vaccinia Virus protein VP39"/>
    <property type="match status" value="1"/>
</dbReference>
<dbReference type="Proteomes" id="UP000321567">
    <property type="component" value="Unassembled WGS sequence"/>
</dbReference>
<dbReference type="CDD" id="cd02440">
    <property type="entry name" value="AdoMet_MTases"/>
    <property type="match status" value="1"/>
</dbReference>
<evidence type="ECO:0000313" key="3">
    <source>
        <dbReference type="Proteomes" id="UP000321567"/>
    </source>
</evidence>
<dbReference type="InterPro" id="IPR004027">
    <property type="entry name" value="SEC_C_motif"/>
</dbReference>
<reference evidence="2 3" key="1">
    <citation type="submission" date="2019-07" db="EMBL/GenBank/DDBJ databases">
        <title>Whole genome shotgun sequence of Rhodospirillum oryzae NBRC 107573.</title>
        <authorList>
            <person name="Hosoyama A."/>
            <person name="Uohara A."/>
            <person name="Ohji S."/>
            <person name="Ichikawa N."/>
        </authorList>
    </citation>
    <scope>NUCLEOTIDE SEQUENCE [LARGE SCALE GENOMIC DNA]</scope>
    <source>
        <strain evidence="2 3">NBRC 107573</strain>
    </source>
</reference>
<dbReference type="EMBL" id="BJZO01000041">
    <property type="protein sequence ID" value="GEO81599.1"/>
    <property type="molecule type" value="Genomic_DNA"/>
</dbReference>
<sequence length="303" mass="33838">MCPGRNEPCYCGNGRKYKHCHLAIDEAPLEHRYEAAQQVYARNWTSTAQAHYQAQRYHWMAEQIKPFTPHRILDVGCGSGHGILALFDVLGKDIQVVALDENPVCLKAAAQILVEGGVDATFVKRLKPVLTTEGFAFEAAPLVGPFDGRCTLVEADICNDPGMIQALVNDSSFDLITIWLTGTHMMRKFNKDVRSKNIESDGMHRLYVQNRVYELADRILKSGGVLQVVDRSEAPTTEEMRDDCLNAHRDQASVTSLDVKTLEYLPYDEPQTSRTPMIFTPSTSGRVPKQFQPAITSVISIKP</sequence>
<accession>A0A512H822</accession>
<dbReference type="InterPro" id="IPR025714">
    <property type="entry name" value="Methyltranfer_dom"/>
</dbReference>
<dbReference type="OrthoDB" id="9808480at2"/>
<feature type="domain" description="Methyltransferase" evidence="1">
    <location>
        <begin position="71"/>
        <end position="118"/>
    </location>
</feature>
<dbReference type="PANTHER" id="PTHR43591">
    <property type="entry name" value="METHYLTRANSFERASE"/>
    <property type="match status" value="1"/>
</dbReference>
<dbReference type="Pfam" id="PF13847">
    <property type="entry name" value="Methyltransf_31"/>
    <property type="match status" value="1"/>
</dbReference>
<dbReference type="Gene3D" id="3.10.450.50">
    <property type="match status" value="1"/>
</dbReference>
<evidence type="ECO:0000259" key="1">
    <source>
        <dbReference type="Pfam" id="PF13847"/>
    </source>
</evidence>
<protein>
    <recommendedName>
        <fullName evidence="1">Methyltransferase domain-containing protein</fullName>
    </recommendedName>
</protein>
<proteinExistence type="predicted"/>
<evidence type="ECO:0000313" key="2">
    <source>
        <dbReference type="EMBL" id="GEO81599.1"/>
    </source>
</evidence>
<dbReference type="AlphaFoldDB" id="A0A512H822"/>
<keyword evidence="3" id="KW-1185">Reference proteome</keyword>
<dbReference type="Pfam" id="PF02810">
    <property type="entry name" value="SEC-C"/>
    <property type="match status" value="1"/>
</dbReference>
<gene>
    <name evidence="2" type="ORF">ROR02_17300</name>
</gene>
<organism evidence="2 3">
    <name type="scientific">Pararhodospirillum oryzae</name>
    <dbReference type="NCBI Taxonomy" id="478448"/>
    <lineage>
        <taxon>Bacteria</taxon>
        <taxon>Pseudomonadati</taxon>
        <taxon>Pseudomonadota</taxon>
        <taxon>Alphaproteobacteria</taxon>
        <taxon>Rhodospirillales</taxon>
        <taxon>Rhodospirillaceae</taxon>
        <taxon>Pararhodospirillum</taxon>
    </lineage>
</organism>
<dbReference type="SUPFAM" id="SSF53335">
    <property type="entry name" value="S-adenosyl-L-methionine-dependent methyltransferases"/>
    <property type="match status" value="1"/>
</dbReference>
<comment type="caution">
    <text evidence="2">The sequence shown here is derived from an EMBL/GenBank/DDBJ whole genome shotgun (WGS) entry which is preliminary data.</text>
</comment>
<dbReference type="SUPFAM" id="SSF103642">
    <property type="entry name" value="Sec-C motif"/>
    <property type="match status" value="1"/>
</dbReference>
<name>A0A512H822_9PROT</name>